<reference evidence="2" key="1">
    <citation type="submission" date="2025-08" db="UniProtKB">
        <authorList>
            <consortium name="Ensembl"/>
        </authorList>
    </citation>
    <scope>IDENTIFICATION</scope>
</reference>
<name>A0A663EY68_AQUCH</name>
<evidence type="ECO:0000256" key="1">
    <source>
        <dbReference type="SAM" id="Phobius"/>
    </source>
</evidence>
<proteinExistence type="predicted"/>
<evidence type="ECO:0000313" key="2">
    <source>
        <dbReference type="Ensembl" id="ENSACCP00020016631.1"/>
    </source>
</evidence>
<keyword evidence="1" id="KW-0472">Membrane</keyword>
<dbReference type="AlphaFoldDB" id="A0A663EY68"/>
<keyword evidence="1" id="KW-1133">Transmembrane helix</keyword>
<keyword evidence="3" id="KW-1185">Reference proteome</keyword>
<keyword evidence="1" id="KW-0812">Transmembrane</keyword>
<feature type="transmembrane region" description="Helical" evidence="1">
    <location>
        <begin position="6"/>
        <end position="31"/>
    </location>
</feature>
<reference evidence="2" key="2">
    <citation type="submission" date="2025-09" db="UniProtKB">
        <authorList>
            <consortium name="Ensembl"/>
        </authorList>
    </citation>
    <scope>IDENTIFICATION</scope>
</reference>
<evidence type="ECO:0000313" key="3">
    <source>
        <dbReference type="Proteomes" id="UP000472275"/>
    </source>
</evidence>
<sequence length="60" mass="6844">MYIYLHVYIICYVCFWIFHSAITIKSCLVVINMYSSVSGLSKGCLNMGRMFHSGALHFSS</sequence>
<protein>
    <submittedName>
        <fullName evidence="2">Uncharacterized protein</fullName>
    </submittedName>
</protein>
<dbReference type="InParanoid" id="A0A663EY68"/>
<dbReference type="Ensembl" id="ENSACCT00020017354.1">
    <property type="protein sequence ID" value="ENSACCP00020016631.1"/>
    <property type="gene ID" value="ENSACCG00020011374.1"/>
</dbReference>
<organism evidence="2 3">
    <name type="scientific">Aquila chrysaetos chrysaetos</name>
    <dbReference type="NCBI Taxonomy" id="223781"/>
    <lineage>
        <taxon>Eukaryota</taxon>
        <taxon>Metazoa</taxon>
        <taxon>Chordata</taxon>
        <taxon>Craniata</taxon>
        <taxon>Vertebrata</taxon>
        <taxon>Euteleostomi</taxon>
        <taxon>Archelosauria</taxon>
        <taxon>Archosauria</taxon>
        <taxon>Dinosauria</taxon>
        <taxon>Saurischia</taxon>
        <taxon>Theropoda</taxon>
        <taxon>Coelurosauria</taxon>
        <taxon>Aves</taxon>
        <taxon>Neognathae</taxon>
        <taxon>Neoaves</taxon>
        <taxon>Telluraves</taxon>
        <taxon>Accipitrimorphae</taxon>
        <taxon>Accipitriformes</taxon>
        <taxon>Accipitridae</taxon>
        <taxon>Accipitrinae</taxon>
        <taxon>Aquila</taxon>
    </lineage>
</organism>
<dbReference type="Proteomes" id="UP000472275">
    <property type="component" value="Chromosome 15"/>
</dbReference>
<accession>A0A663EY68</accession>